<evidence type="ECO:0000256" key="3">
    <source>
        <dbReference type="ARBA" id="ARBA00023163"/>
    </source>
</evidence>
<reference evidence="5 6" key="1">
    <citation type="submission" date="2022-06" db="EMBL/GenBank/DDBJ databases">
        <title>Isolation of gut microbiota from human fecal samples.</title>
        <authorList>
            <person name="Pamer E.G."/>
            <person name="Barat B."/>
            <person name="Waligurski E."/>
            <person name="Medina S."/>
            <person name="Paddock L."/>
            <person name="Mostad J."/>
        </authorList>
    </citation>
    <scope>NUCLEOTIDE SEQUENCE [LARGE SCALE GENOMIC DNA]</scope>
    <source>
        <strain evidence="5 6">DFI.7.95</strain>
    </source>
</reference>
<dbReference type="PROSITE" id="PS50949">
    <property type="entry name" value="HTH_GNTR"/>
    <property type="match status" value="1"/>
</dbReference>
<dbReference type="PANTHER" id="PTHR38445:SF10">
    <property type="entry name" value="GNTR-FAMILY TRANSCRIPTIONAL REGULATOR"/>
    <property type="match status" value="1"/>
</dbReference>
<gene>
    <name evidence="5" type="ORF">NE686_15015</name>
</gene>
<dbReference type="EMBL" id="JANGAC010000012">
    <property type="protein sequence ID" value="MCQ4924411.1"/>
    <property type="molecule type" value="Genomic_DNA"/>
</dbReference>
<feature type="domain" description="HTH gntR-type" evidence="4">
    <location>
        <begin position="8"/>
        <end position="76"/>
    </location>
</feature>
<dbReference type="Proteomes" id="UP001524478">
    <property type="component" value="Unassembled WGS sequence"/>
</dbReference>
<dbReference type="Pfam" id="PF00392">
    <property type="entry name" value="GntR"/>
    <property type="match status" value="1"/>
</dbReference>
<keyword evidence="2" id="KW-0238">DNA-binding</keyword>
<evidence type="ECO:0000259" key="4">
    <source>
        <dbReference type="PROSITE" id="PS50949"/>
    </source>
</evidence>
<dbReference type="PANTHER" id="PTHR38445">
    <property type="entry name" value="HTH-TYPE TRANSCRIPTIONAL REPRESSOR YTRA"/>
    <property type="match status" value="1"/>
</dbReference>
<protein>
    <submittedName>
        <fullName evidence="5">GntR family transcriptional regulator</fullName>
    </submittedName>
</protein>
<evidence type="ECO:0000256" key="1">
    <source>
        <dbReference type="ARBA" id="ARBA00023015"/>
    </source>
</evidence>
<dbReference type="RefSeq" id="WP_216558277.1">
    <property type="nucleotide sequence ID" value="NZ_JAHLOH010000028.1"/>
</dbReference>
<sequence>MLDLSTDKSIYVQIAEIIENDILLGNLKEEEQAPSTNQFAKIYQINPATAGKGLNILVEEGILYKKRGIGMFVAEGARKKIIKKRQSSFFKEILPEIMIEANRLEITTEEIIKFIEEFRGGE</sequence>
<evidence type="ECO:0000313" key="6">
    <source>
        <dbReference type="Proteomes" id="UP001524478"/>
    </source>
</evidence>
<name>A0ABT1SD58_9FIRM</name>
<evidence type="ECO:0000256" key="2">
    <source>
        <dbReference type="ARBA" id="ARBA00023125"/>
    </source>
</evidence>
<keyword evidence="3" id="KW-0804">Transcription</keyword>
<comment type="caution">
    <text evidence="5">The sequence shown here is derived from an EMBL/GenBank/DDBJ whole genome shotgun (WGS) entry which is preliminary data.</text>
</comment>
<dbReference type="SMART" id="SM00345">
    <property type="entry name" value="HTH_GNTR"/>
    <property type="match status" value="1"/>
</dbReference>
<accession>A0ABT1SD58</accession>
<evidence type="ECO:0000313" key="5">
    <source>
        <dbReference type="EMBL" id="MCQ4924411.1"/>
    </source>
</evidence>
<proteinExistence type="predicted"/>
<keyword evidence="1" id="KW-0805">Transcription regulation</keyword>
<keyword evidence="6" id="KW-1185">Reference proteome</keyword>
<organism evidence="5 6">
    <name type="scientific">Tissierella carlieri</name>
    <dbReference type="NCBI Taxonomy" id="689904"/>
    <lineage>
        <taxon>Bacteria</taxon>
        <taxon>Bacillati</taxon>
        <taxon>Bacillota</taxon>
        <taxon>Tissierellia</taxon>
        <taxon>Tissierellales</taxon>
        <taxon>Tissierellaceae</taxon>
        <taxon>Tissierella</taxon>
    </lineage>
</organism>
<dbReference type="CDD" id="cd07377">
    <property type="entry name" value="WHTH_GntR"/>
    <property type="match status" value="1"/>
</dbReference>
<dbReference type="InterPro" id="IPR000524">
    <property type="entry name" value="Tscrpt_reg_HTH_GntR"/>
</dbReference>